<evidence type="ECO:0000256" key="6">
    <source>
        <dbReference type="SAM" id="MobiDB-lite"/>
    </source>
</evidence>
<evidence type="ECO:0000256" key="5">
    <source>
        <dbReference type="ARBA" id="ARBA00023242"/>
    </source>
</evidence>
<reference evidence="7" key="1">
    <citation type="submission" date="2015-06" db="UniProtKB">
        <authorList>
            <consortium name="EnsemblPlants"/>
        </authorList>
    </citation>
    <scope>IDENTIFICATION</scope>
</reference>
<dbReference type="SUPFAM" id="SSF101936">
    <property type="entry name" value="DNA-binding pseudobarrel domain"/>
    <property type="match status" value="2"/>
</dbReference>
<protein>
    <recommendedName>
        <fullName evidence="8">TF-B3 domain-containing protein</fullName>
    </recommendedName>
</protein>
<keyword evidence="5" id="KW-0539">Nucleus</keyword>
<keyword evidence="3" id="KW-0238">DNA-binding</keyword>
<keyword evidence="4" id="KW-0804">Transcription</keyword>
<dbReference type="GO" id="GO:0003677">
    <property type="term" value="F:DNA binding"/>
    <property type="evidence" value="ECO:0007669"/>
    <property type="project" value="UniProtKB-KW"/>
</dbReference>
<dbReference type="PANTHER" id="PTHR31391:SF87">
    <property type="entry name" value="TF-B3 DOMAIN-CONTAINING PROTEIN"/>
    <property type="match status" value="1"/>
</dbReference>
<evidence type="ECO:0000313" key="7">
    <source>
        <dbReference type="EnsemblPlants" id="EMT30738"/>
    </source>
</evidence>
<dbReference type="EnsemblPlants" id="EMT30738">
    <property type="protein sequence ID" value="EMT30738"/>
    <property type="gene ID" value="F775_25091"/>
</dbReference>
<feature type="compositionally biased region" description="Basic and acidic residues" evidence="6">
    <location>
        <begin position="115"/>
        <end position="127"/>
    </location>
</feature>
<proteinExistence type="predicted"/>
<sequence>MRFHALGKPLVRCCHHSSRLEERRKDEDQDAAWSQKDVVFSGFALHGTPPPGPGATSPFRPALRQVKETFGAFYSEKLQVSLSLSQVIPERFVNYFAWKLSGTIELEAPNGEDSPYEHESSESDDHTLPTPLYVLSGKCYVTEEDDANIVELVQEIQPEMPSLVAMMTKPSAKPYPDVVIPKDYALAHFPRKNQTIKLQLPEQSKKWYCEFHNPYMMAMGAELTEVQDKIVLEKVGAIASDLPIYVAVMTKTNVRVSLTFGTEYAAKYLRKGDRNLVLQQWHGVMRDHKGALRISGGWTSFASENGLTSASSS</sequence>
<feature type="region of interest" description="Disordered" evidence="6">
    <location>
        <begin position="109"/>
        <end position="128"/>
    </location>
</feature>
<accession>M8C9G0</accession>
<evidence type="ECO:0000256" key="2">
    <source>
        <dbReference type="ARBA" id="ARBA00023015"/>
    </source>
</evidence>
<name>M8C9G0_AEGTA</name>
<dbReference type="ExpressionAtlas" id="M8C9G0">
    <property type="expression patterns" value="baseline"/>
</dbReference>
<dbReference type="GO" id="GO:0005634">
    <property type="term" value="C:nucleus"/>
    <property type="evidence" value="ECO:0007669"/>
    <property type="project" value="UniProtKB-SubCell"/>
</dbReference>
<dbReference type="InterPro" id="IPR015300">
    <property type="entry name" value="DNA-bd_pseudobarrel_sf"/>
</dbReference>
<dbReference type="Gene3D" id="2.40.330.10">
    <property type="entry name" value="DNA-binding pseudobarrel domain"/>
    <property type="match status" value="2"/>
</dbReference>
<dbReference type="AlphaFoldDB" id="M8C9G0"/>
<organism evidence="7">
    <name type="scientific">Aegilops tauschii</name>
    <name type="common">Tausch's goatgrass</name>
    <name type="synonym">Aegilops squarrosa</name>
    <dbReference type="NCBI Taxonomy" id="37682"/>
    <lineage>
        <taxon>Eukaryota</taxon>
        <taxon>Viridiplantae</taxon>
        <taxon>Streptophyta</taxon>
        <taxon>Embryophyta</taxon>
        <taxon>Tracheophyta</taxon>
        <taxon>Spermatophyta</taxon>
        <taxon>Magnoliopsida</taxon>
        <taxon>Liliopsida</taxon>
        <taxon>Poales</taxon>
        <taxon>Poaceae</taxon>
        <taxon>BOP clade</taxon>
        <taxon>Pooideae</taxon>
        <taxon>Triticodae</taxon>
        <taxon>Triticeae</taxon>
        <taxon>Triticinae</taxon>
        <taxon>Aegilops</taxon>
    </lineage>
</organism>
<evidence type="ECO:0000256" key="1">
    <source>
        <dbReference type="ARBA" id="ARBA00004123"/>
    </source>
</evidence>
<dbReference type="InterPro" id="IPR044837">
    <property type="entry name" value="REM16-like"/>
</dbReference>
<evidence type="ECO:0000256" key="4">
    <source>
        <dbReference type="ARBA" id="ARBA00023163"/>
    </source>
</evidence>
<evidence type="ECO:0000256" key="3">
    <source>
        <dbReference type="ARBA" id="ARBA00023125"/>
    </source>
</evidence>
<keyword evidence="2" id="KW-0805">Transcription regulation</keyword>
<comment type="subcellular location">
    <subcellularLocation>
        <location evidence="1">Nucleus</location>
    </subcellularLocation>
</comment>
<evidence type="ECO:0008006" key="8">
    <source>
        <dbReference type="Google" id="ProtNLM"/>
    </source>
</evidence>
<dbReference type="PANTHER" id="PTHR31391">
    <property type="entry name" value="B3 DOMAIN-CONTAINING PROTEIN OS11G0197600-RELATED"/>
    <property type="match status" value="1"/>
</dbReference>